<feature type="transmembrane region" description="Helical" evidence="1">
    <location>
        <begin position="84"/>
        <end position="105"/>
    </location>
</feature>
<dbReference type="Proteomes" id="UP000051802">
    <property type="component" value="Unassembled WGS sequence"/>
</dbReference>
<dbReference type="STRING" id="676599.ARC20_01850"/>
<keyword evidence="3" id="KW-1185">Reference proteome</keyword>
<evidence type="ECO:0000256" key="1">
    <source>
        <dbReference type="SAM" id="Phobius"/>
    </source>
</evidence>
<keyword evidence="1" id="KW-0472">Membrane</keyword>
<proteinExistence type="predicted"/>
<accession>A0A0R0A8K8</accession>
<evidence type="ECO:0000313" key="3">
    <source>
        <dbReference type="Proteomes" id="UP000051802"/>
    </source>
</evidence>
<dbReference type="EMBL" id="LLXU01000120">
    <property type="protein sequence ID" value="KRG38426.1"/>
    <property type="molecule type" value="Genomic_DNA"/>
</dbReference>
<dbReference type="AlphaFoldDB" id="A0A0R0A8K8"/>
<dbReference type="RefSeq" id="WP_057648649.1">
    <property type="nucleotide sequence ID" value="NZ_LLXU01000120.1"/>
</dbReference>
<organism evidence="2 3">
    <name type="scientific">Stenotrophomonas panacihumi</name>
    <dbReference type="NCBI Taxonomy" id="676599"/>
    <lineage>
        <taxon>Bacteria</taxon>
        <taxon>Pseudomonadati</taxon>
        <taxon>Pseudomonadota</taxon>
        <taxon>Gammaproteobacteria</taxon>
        <taxon>Lysobacterales</taxon>
        <taxon>Lysobacteraceae</taxon>
        <taxon>Stenotrophomonas</taxon>
    </lineage>
</organism>
<evidence type="ECO:0008006" key="4">
    <source>
        <dbReference type="Google" id="ProtNLM"/>
    </source>
</evidence>
<name>A0A0R0A8K8_9GAMM</name>
<gene>
    <name evidence="2" type="ORF">ARC20_01850</name>
</gene>
<evidence type="ECO:0000313" key="2">
    <source>
        <dbReference type="EMBL" id="KRG38426.1"/>
    </source>
</evidence>
<feature type="transmembrane region" description="Helical" evidence="1">
    <location>
        <begin position="43"/>
        <end position="63"/>
    </location>
</feature>
<keyword evidence="1" id="KW-0812">Transmembrane</keyword>
<keyword evidence="1" id="KW-1133">Transmembrane helix</keyword>
<protein>
    <recommendedName>
        <fullName evidence="4">Transmembrane protein</fullName>
    </recommendedName>
</protein>
<dbReference type="OrthoDB" id="9954836at2"/>
<comment type="caution">
    <text evidence="2">The sequence shown here is derived from an EMBL/GenBank/DDBJ whole genome shotgun (WGS) entry which is preliminary data.</text>
</comment>
<reference evidence="2 3" key="1">
    <citation type="submission" date="2015-10" db="EMBL/GenBank/DDBJ databases">
        <title>Genome sequencing and analysis of members of genus Stenotrophomonas.</title>
        <authorList>
            <person name="Patil P.P."/>
            <person name="Midha S."/>
            <person name="Patil P.B."/>
        </authorList>
    </citation>
    <scope>NUCLEOTIDE SEQUENCE [LARGE SCALE GENOMIC DNA]</scope>
    <source>
        <strain evidence="2 3">JCM 16536</strain>
    </source>
</reference>
<sequence length="115" mass="12048">MVMAALLALVDALLWRLPMFVAIAVGMSLLLRARGTPSRRMGFFGLSLCLASVLVDALLNMLPMALLSQGGATSLVQLAPIMRACGLVVHLLLAGGLLLLCWALARTPPAAPVLD</sequence>